<dbReference type="AlphaFoldDB" id="Q9D3W9"/>
<evidence type="ECO:0000313" key="2">
    <source>
        <dbReference type="MGI" id="MGI:3704347"/>
    </source>
</evidence>
<sequence length="125" mass="13583">MKGIWSPYPAACANPRLRRACGSGEPGGWESGSEDRAPLKEACYREVPTVREESADVNLGRRGVYLRGEPAAEVTLFLKEPCSQGEPASEKTGRSATLHGCAPNMLILKPSCTFKAPLLPRGRRR</sequence>
<organism evidence="1">
    <name type="scientific">Mus musculus</name>
    <name type="common">Mouse</name>
    <dbReference type="NCBI Taxonomy" id="10090"/>
    <lineage>
        <taxon>Eukaryota</taxon>
        <taxon>Metazoa</taxon>
        <taxon>Chordata</taxon>
        <taxon>Craniata</taxon>
        <taxon>Vertebrata</taxon>
        <taxon>Euteleostomi</taxon>
        <taxon>Mammalia</taxon>
        <taxon>Eutheria</taxon>
        <taxon>Euarchontoglires</taxon>
        <taxon>Glires</taxon>
        <taxon>Rodentia</taxon>
        <taxon>Myomorpha</taxon>
        <taxon>Muroidea</taxon>
        <taxon>Muridae</taxon>
        <taxon>Murinae</taxon>
        <taxon>Mus</taxon>
        <taxon>Mus</taxon>
    </lineage>
</organism>
<protein>
    <submittedName>
        <fullName evidence="1">Uncharacterized protein</fullName>
    </submittedName>
</protein>
<reference evidence="1" key="4">
    <citation type="submission" date="2000-07" db="EMBL/GenBank/DDBJ databases">
        <authorList>
            <person name="Adachi J."/>
            <person name="Aizawa K."/>
            <person name="Akahira S."/>
            <person name="Akimura T."/>
            <person name="Arai A."/>
            <person name="Aono H."/>
            <person name="Arakawa T."/>
            <person name="Bono H."/>
            <person name="Carninci P."/>
            <person name="Fukuda S."/>
            <person name="Fukunishi Y."/>
            <person name="Furuno M."/>
            <person name="Hanagaki T."/>
            <person name="Hara A."/>
            <person name="Hayatsu N."/>
            <person name="Hiramoto K."/>
            <person name="Hiraoka T."/>
            <person name="Hori F."/>
            <person name="Imotani K."/>
            <person name="Ishii Y."/>
            <person name="Itoh M."/>
            <person name="Izawa M."/>
            <person name="Kasukawa T."/>
            <person name="Kato H."/>
            <person name="Kawai J."/>
            <person name="Kojima Y."/>
            <person name="Konno H."/>
            <person name="Kouda M."/>
            <person name="Koya S."/>
            <person name="Kurihara C."/>
            <person name="Matsuyama T."/>
            <person name="Miyazaki A."/>
            <person name="Nishi K."/>
            <person name="Nomura K."/>
            <person name="Numazaki R."/>
            <person name="Ohno M."/>
            <person name="Okazaki Y."/>
            <person name="Okido T."/>
            <person name="Owa C."/>
            <person name="Saito H."/>
            <person name="Saito R."/>
            <person name="Sakai C."/>
            <person name="Sakai K."/>
            <person name="Sano H."/>
            <person name="Sasaki D."/>
            <person name="Shibata K."/>
            <person name="Shibata Y."/>
            <person name="Shinagawa A."/>
            <person name="Shiraki T."/>
            <person name="Sogabe Y."/>
            <person name="Suzuki H."/>
            <person name="Tagami M."/>
            <person name="Tagawa A."/>
            <person name="Takahashi F."/>
            <person name="Tanaka T."/>
            <person name="Tejima Y."/>
            <person name="Toya T."/>
            <person name="Yamamura T."/>
            <person name="Yasunishi A."/>
            <person name="Yoshida K."/>
            <person name="Yoshino M."/>
            <person name="Muramatsu M."/>
            <person name="Hayashizaki Y."/>
        </authorList>
    </citation>
    <scope>NUCLEOTIDE SEQUENCE</scope>
    <source>
        <strain evidence="1">C57BL/6J</strain>
        <tissue evidence="1">Testis</tissue>
    </source>
</reference>
<accession>Q9D3W9</accession>
<dbReference type="MGI" id="MGI:3704347">
    <property type="gene designation" value="Gm9856"/>
</dbReference>
<dbReference type="EMBL" id="AK016980">
    <property type="protein sequence ID" value="BAB30535.1"/>
    <property type="molecule type" value="mRNA"/>
</dbReference>
<reference evidence="1" key="1">
    <citation type="journal article" date="1999" name="Methods Enzymol.">
        <title>High-efficiency full-length cDNA cloning.</title>
        <authorList>
            <person name="Carninci P."/>
            <person name="Hayashizaki Y."/>
        </authorList>
    </citation>
    <scope>NUCLEOTIDE SEQUENCE</scope>
    <source>
        <strain evidence="1">C57BL/6J</strain>
        <tissue evidence="1">Testis</tissue>
    </source>
</reference>
<proteinExistence type="evidence at transcript level"/>
<reference evidence="1" key="8">
    <citation type="journal article" date="2005" name="Science">
        <title>Antisense Transcription in the Mammalian Transcriptome.</title>
        <authorList>
            <consortium name="RIKEN Genome Exploration Research Group and Genome Science Group (Genome Network Project Core Group) and the FANTOM Consortium"/>
        </authorList>
    </citation>
    <scope>NUCLEOTIDE SEQUENCE</scope>
    <source>
        <strain evidence="1">C57BL/6J</strain>
        <tissue evidence="1">Testis</tissue>
    </source>
</reference>
<reference evidence="1" key="6">
    <citation type="journal article" date="2002" name="Nature">
        <title>Analysis of the mouse transcriptome based on functional annotation of 60,770 full-length cDNAs.</title>
        <authorList>
            <consortium name="The FANTOM Consortium and the RIKEN Genome Exploration Research Group Phase I and II Team"/>
        </authorList>
    </citation>
    <scope>NUCLEOTIDE SEQUENCE</scope>
    <source>
        <strain evidence="1">C57BL/6J</strain>
        <tissue evidence="1">Testis</tissue>
    </source>
</reference>
<reference evidence="1" key="5">
    <citation type="journal article" date="2001" name="Nature">
        <title>Functional annotation of a full-length mouse cDNA collection.</title>
        <authorList>
            <consortium name="The RIKEN Genome Exploration Research Group Phase II Team and the FANTOM Consortium"/>
        </authorList>
    </citation>
    <scope>NUCLEOTIDE SEQUENCE</scope>
    <source>
        <strain evidence="1">C57BL/6J</strain>
        <tissue evidence="1">Testis</tissue>
    </source>
</reference>
<reference evidence="1" key="2">
    <citation type="journal article" date="2000" name="Genome Res.">
        <title>Normalization and subtraction of cap-trapper-selected cDNAs to prepare full-length cDNA libraries for rapid discovery of new genes.</title>
        <authorList>
            <person name="Carninci P."/>
            <person name="Shibata Y."/>
            <person name="Hayatsu N."/>
            <person name="Sugahara Y."/>
            <person name="Shibata K."/>
            <person name="Itoh M."/>
            <person name="Konno H."/>
            <person name="Okazaki Y."/>
            <person name="Muramatsu M."/>
            <person name="Hayashizaki Y."/>
        </authorList>
    </citation>
    <scope>NUCLEOTIDE SEQUENCE</scope>
    <source>
        <strain evidence="1">C57BL/6J</strain>
        <tissue evidence="1">Testis</tissue>
    </source>
</reference>
<name>Q9D3W9_MOUSE</name>
<reference evidence="1" key="7">
    <citation type="journal article" date="2005" name="Science">
        <title>The Transcriptional Landscape of the Mammalian Genome.</title>
        <authorList>
            <consortium name="The FANTOM Consortium"/>
            <consortium name="Riken Genome Exploration Research Group and Genome Science Group (Genome Network Project Core Group)"/>
        </authorList>
    </citation>
    <scope>NUCLEOTIDE SEQUENCE</scope>
    <source>
        <strain evidence="1">C57BL/6J</strain>
        <tissue evidence="1">Testis</tissue>
    </source>
</reference>
<dbReference type="AGR" id="MGI:3704347"/>
<evidence type="ECO:0000313" key="1">
    <source>
        <dbReference type="EMBL" id="BAB30535.1"/>
    </source>
</evidence>
<reference evidence="1" key="3">
    <citation type="journal article" date="2000" name="Genome Res.">
        <title>RIKEN integrated sequence analysis (RISA) system--384-format sequencing pipeline with 384 multicapillary sequencer.</title>
        <authorList>
            <person name="Shibata K."/>
            <person name="Itoh M."/>
            <person name="Aizawa K."/>
            <person name="Nagaoka S."/>
            <person name="Sasaki N."/>
            <person name="Carninci P."/>
            <person name="Konno H."/>
            <person name="Akiyama J."/>
            <person name="Nishi K."/>
            <person name="Kitsunai T."/>
            <person name="Tashiro H."/>
            <person name="Itoh M."/>
            <person name="Sumi N."/>
            <person name="Ishii Y."/>
            <person name="Nakamura S."/>
            <person name="Hazama M."/>
            <person name="Nishine T."/>
            <person name="Harada A."/>
            <person name="Yamamoto R."/>
            <person name="Matsumoto H."/>
            <person name="Sakaguchi S."/>
            <person name="Ikegami T."/>
            <person name="Kashiwagi K."/>
            <person name="Fujiwake S."/>
            <person name="Inoue K."/>
            <person name="Togawa Y."/>
            <person name="Izawa M."/>
            <person name="Ohara E."/>
            <person name="Watahiki M."/>
            <person name="Yoneda Y."/>
            <person name="Ishikawa T."/>
            <person name="Ozawa K."/>
            <person name="Tanaka T."/>
            <person name="Matsuura S."/>
            <person name="Kawai J."/>
            <person name="Okazaki Y."/>
            <person name="Muramatsu M."/>
            <person name="Inoue Y."/>
            <person name="Kira A."/>
            <person name="Hayashizaki Y."/>
        </authorList>
    </citation>
    <scope>NUCLEOTIDE SEQUENCE</scope>
    <source>
        <strain evidence="1">C57BL/6J</strain>
        <tissue evidence="1">Testis</tissue>
    </source>
</reference>
<gene>
    <name evidence="2" type="primary">Gm9856</name>
    <name evidence="2" type="synonym">D9Ertd662e</name>
    <name evidence="2" type="synonym">Tmem42</name>
</gene>